<dbReference type="EMBL" id="BARU01005393">
    <property type="protein sequence ID" value="GAH35708.1"/>
    <property type="molecule type" value="Genomic_DNA"/>
</dbReference>
<accession>X1GRR5</accession>
<gene>
    <name evidence="2" type="ORF">S03H2_10488</name>
</gene>
<proteinExistence type="predicted"/>
<protein>
    <submittedName>
        <fullName evidence="2">Uncharacterized protein</fullName>
    </submittedName>
</protein>
<name>X1GRR5_9ZZZZ</name>
<keyword evidence="1" id="KW-0812">Transmembrane</keyword>
<reference evidence="2" key="1">
    <citation type="journal article" date="2014" name="Front. Microbiol.">
        <title>High frequency of phylogenetically diverse reductive dehalogenase-homologous genes in deep subseafloor sedimentary metagenomes.</title>
        <authorList>
            <person name="Kawai M."/>
            <person name="Futagami T."/>
            <person name="Toyoda A."/>
            <person name="Takaki Y."/>
            <person name="Nishi S."/>
            <person name="Hori S."/>
            <person name="Arai W."/>
            <person name="Tsubouchi T."/>
            <person name="Morono Y."/>
            <person name="Uchiyama I."/>
            <person name="Ito T."/>
            <person name="Fujiyama A."/>
            <person name="Inagaki F."/>
            <person name="Takami H."/>
        </authorList>
    </citation>
    <scope>NUCLEOTIDE SEQUENCE</scope>
    <source>
        <strain evidence="2">Expedition CK06-06</strain>
    </source>
</reference>
<dbReference type="AlphaFoldDB" id="X1GRR5"/>
<feature type="transmembrane region" description="Helical" evidence="1">
    <location>
        <begin position="14"/>
        <end position="34"/>
    </location>
</feature>
<organism evidence="2">
    <name type="scientific">marine sediment metagenome</name>
    <dbReference type="NCBI Taxonomy" id="412755"/>
    <lineage>
        <taxon>unclassified sequences</taxon>
        <taxon>metagenomes</taxon>
        <taxon>ecological metagenomes</taxon>
    </lineage>
</organism>
<keyword evidence="1" id="KW-0472">Membrane</keyword>
<comment type="caution">
    <text evidence="2">The sequence shown here is derived from an EMBL/GenBank/DDBJ whole genome shotgun (WGS) entry which is preliminary data.</text>
</comment>
<evidence type="ECO:0000256" key="1">
    <source>
        <dbReference type="SAM" id="Phobius"/>
    </source>
</evidence>
<feature type="transmembrane region" description="Helical" evidence="1">
    <location>
        <begin position="55"/>
        <end position="77"/>
    </location>
</feature>
<evidence type="ECO:0000313" key="2">
    <source>
        <dbReference type="EMBL" id="GAH35708.1"/>
    </source>
</evidence>
<keyword evidence="1" id="KW-1133">Transmembrane helix</keyword>
<sequence length="83" mass="8705">MATGSISPYYSGVLIYPLIALFGASNGLATTLAFMHGPEEISKANTRARARTGSLLVFAMFVGLLIGSQVGNALAAINELWTE</sequence>